<keyword evidence="2" id="KW-0479">Metal-binding</keyword>
<dbReference type="RefSeq" id="WP_146325725.1">
    <property type="nucleotide sequence ID" value="NZ_BAABLR010000006.1"/>
</dbReference>
<protein>
    <submittedName>
        <fullName evidence="4">Transposase family protein</fullName>
    </submittedName>
</protein>
<gene>
    <name evidence="4" type="ORF">FRX94_12760</name>
</gene>
<dbReference type="EMBL" id="VOHM01000047">
    <property type="protein sequence ID" value="TWT17091.1"/>
    <property type="molecule type" value="Genomic_DNA"/>
</dbReference>
<reference evidence="4 5" key="1">
    <citation type="submission" date="2019-08" db="EMBL/GenBank/DDBJ databases">
        <authorList>
            <person name="Lei W."/>
        </authorList>
    </citation>
    <scope>NUCLEOTIDE SEQUENCE [LARGE SCALE GENOMIC DNA]</scope>
    <source>
        <strain evidence="4 5">CCUG 58627</strain>
    </source>
</reference>
<dbReference type="Pfam" id="PF13359">
    <property type="entry name" value="DDE_Tnp_4"/>
    <property type="match status" value="1"/>
</dbReference>
<evidence type="ECO:0000313" key="5">
    <source>
        <dbReference type="Proteomes" id="UP000320791"/>
    </source>
</evidence>
<dbReference type="OrthoDB" id="4540472at2"/>
<evidence type="ECO:0000256" key="2">
    <source>
        <dbReference type="ARBA" id="ARBA00022723"/>
    </source>
</evidence>
<dbReference type="AlphaFoldDB" id="A0A5C5TS16"/>
<feature type="domain" description="DDE Tnp4" evidence="3">
    <location>
        <begin position="1"/>
        <end position="92"/>
    </location>
</feature>
<accession>A0A5C5TS16</accession>
<evidence type="ECO:0000313" key="4">
    <source>
        <dbReference type="EMBL" id="TWT17091.1"/>
    </source>
</evidence>
<proteinExistence type="predicted"/>
<dbReference type="InterPro" id="IPR027806">
    <property type="entry name" value="HARBI1_dom"/>
</dbReference>
<keyword evidence="5" id="KW-1185">Reference proteome</keyword>
<comment type="caution">
    <text evidence="4">The sequence shown here is derived from an EMBL/GenBank/DDBJ whole genome shotgun (WGS) entry which is preliminary data.</text>
</comment>
<sequence length="126" mass="13876">MNIQVACNLYHEPVFISDPLPGSTHDAATLQATGLLEYFANSPARIIGDRGYIGCADITPVRKPPGGTLTEHDKTYNRSVNHIRWAIEAIIAPQRIQMPSTPLPQTTPNIPHNTLNNNRTILLQTP</sequence>
<comment type="cofactor">
    <cofactor evidence="1">
        <name>a divalent metal cation</name>
        <dbReference type="ChEBI" id="CHEBI:60240"/>
    </cofactor>
</comment>
<dbReference type="GO" id="GO:0046872">
    <property type="term" value="F:metal ion binding"/>
    <property type="evidence" value="ECO:0007669"/>
    <property type="project" value="UniProtKB-KW"/>
</dbReference>
<organism evidence="4 5">
    <name type="scientific">Corynebacterium canis</name>
    <dbReference type="NCBI Taxonomy" id="679663"/>
    <lineage>
        <taxon>Bacteria</taxon>
        <taxon>Bacillati</taxon>
        <taxon>Actinomycetota</taxon>
        <taxon>Actinomycetes</taxon>
        <taxon>Mycobacteriales</taxon>
        <taxon>Corynebacteriaceae</taxon>
        <taxon>Corynebacterium</taxon>
    </lineage>
</organism>
<dbReference type="Proteomes" id="UP000320791">
    <property type="component" value="Unassembled WGS sequence"/>
</dbReference>
<evidence type="ECO:0000256" key="1">
    <source>
        <dbReference type="ARBA" id="ARBA00001968"/>
    </source>
</evidence>
<evidence type="ECO:0000259" key="3">
    <source>
        <dbReference type="Pfam" id="PF13359"/>
    </source>
</evidence>
<name>A0A5C5TS16_9CORY</name>